<sequence>MNRYVLALAALVLTGAAPEGADTPESYRSRFAVTAAPGGGVQRIALPAAALAASQANALADVRVFDARGRQMPVAHAPAIAPAPRRNTVPAMPILGPSDGLRVTGMSLQLDEQGRARVAQLDGSVRDTPGETALLGVLFDTRSISGGARRLTLDADIPVSQPVTFTVEASRNLKEWRQIGEDVVFRGAGAAQTTPALTLDGADLLRDYLRVTWKSSARLLAPIAMRSATLETRPAEARAGVATDATLPAGATGRTIDFRLPFATPLAAIRVVPSGNDLIVPVTISGRDTNELPWDRIGSGVARATDPATIALSGGSYRTIRIEADKRTAGFSAPPAIRLVFAPKSIAFLAAGQAPYTLAVGRPGAASQYLALDSLIDDPARRMPDAIVTAPETRLDLLPVERGGLADGRSWLLWAILIGATGLLAGMAWLLWRRNATVDGPAAPGSTG</sequence>
<dbReference type="KEGG" id="sari:H5J25_12830"/>
<dbReference type="Pfam" id="PF13163">
    <property type="entry name" value="DUF3999"/>
    <property type="match status" value="1"/>
</dbReference>
<dbReference type="AlphaFoldDB" id="A0A974S3C5"/>
<protein>
    <submittedName>
        <fullName evidence="3">DUF3999 family protein</fullName>
    </submittedName>
</protein>
<dbReference type="Proteomes" id="UP000595894">
    <property type="component" value="Chromosome"/>
</dbReference>
<evidence type="ECO:0000256" key="1">
    <source>
        <dbReference type="SAM" id="Phobius"/>
    </source>
</evidence>
<dbReference type="EMBL" id="CP061035">
    <property type="protein sequence ID" value="QQV76363.1"/>
    <property type="molecule type" value="Genomic_DNA"/>
</dbReference>
<evidence type="ECO:0000313" key="4">
    <source>
        <dbReference type="Proteomes" id="UP000595894"/>
    </source>
</evidence>
<evidence type="ECO:0000313" key="3">
    <source>
        <dbReference type="EMBL" id="QQV76363.1"/>
    </source>
</evidence>
<dbReference type="RefSeq" id="WP_202091585.1">
    <property type="nucleotide sequence ID" value="NZ_CP061035.1"/>
</dbReference>
<keyword evidence="2" id="KW-0732">Signal</keyword>
<organism evidence="3 4">
    <name type="scientific">Sphingomonas aliaeris</name>
    <dbReference type="NCBI Taxonomy" id="2759526"/>
    <lineage>
        <taxon>Bacteria</taxon>
        <taxon>Pseudomonadati</taxon>
        <taxon>Pseudomonadota</taxon>
        <taxon>Alphaproteobacteria</taxon>
        <taxon>Sphingomonadales</taxon>
        <taxon>Sphingomonadaceae</taxon>
        <taxon>Sphingomonas</taxon>
    </lineage>
</organism>
<keyword evidence="1" id="KW-0812">Transmembrane</keyword>
<evidence type="ECO:0000256" key="2">
    <source>
        <dbReference type="SAM" id="SignalP"/>
    </source>
</evidence>
<feature type="signal peptide" evidence="2">
    <location>
        <begin position="1"/>
        <end position="21"/>
    </location>
</feature>
<keyword evidence="1" id="KW-1133">Transmembrane helix</keyword>
<dbReference type="InterPro" id="IPR025060">
    <property type="entry name" value="DUF3999"/>
</dbReference>
<keyword evidence="1" id="KW-0472">Membrane</keyword>
<feature type="chain" id="PRO_5037352748" evidence="2">
    <location>
        <begin position="22"/>
        <end position="448"/>
    </location>
</feature>
<feature type="transmembrane region" description="Helical" evidence="1">
    <location>
        <begin position="411"/>
        <end position="432"/>
    </location>
</feature>
<reference evidence="4" key="1">
    <citation type="submission" date="2020-09" db="EMBL/GenBank/DDBJ databases">
        <title>Sphingomonas sp., a new species isolated from pork steak.</title>
        <authorList>
            <person name="Heidler von Heilborn D."/>
        </authorList>
    </citation>
    <scope>NUCLEOTIDE SEQUENCE [LARGE SCALE GENOMIC DNA]</scope>
</reference>
<accession>A0A974S3C5</accession>
<proteinExistence type="predicted"/>
<gene>
    <name evidence="3" type="ORF">H5J25_12830</name>
</gene>
<name>A0A974S3C5_9SPHN</name>
<keyword evidence="4" id="KW-1185">Reference proteome</keyword>